<proteinExistence type="predicted"/>
<dbReference type="AlphaFoldDB" id="A0A2I2M7C1"/>
<organism evidence="1 2">
    <name type="scientific">Tenacibaculum finnmarkense genomovar ulcerans</name>
    <dbReference type="NCBI Taxonomy" id="2781388"/>
    <lineage>
        <taxon>Bacteria</taxon>
        <taxon>Pseudomonadati</taxon>
        <taxon>Bacteroidota</taxon>
        <taxon>Flavobacteriia</taxon>
        <taxon>Flavobacteriales</taxon>
        <taxon>Flavobacteriaceae</taxon>
        <taxon>Tenacibaculum</taxon>
        <taxon>Tenacibaculum finnmarkense</taxon>
    </lineage>
</organism>
<protein>
    <submittedName>
        <fullName evidence="1">Uncharacterized protein</fullName>
    </submittedName>
</protein>
<gene>
    <name evidence="1" type="ORF">TNO010_200033</name>
</gene>
<accession>A0A2I2M7C1</accession>
<dbReference type="Proteomes" id="UP000490060">
    <property type="component" value="Unassembled WGS sequence"/>
</dbReference>
<reference evidence="1 2" key="1">
    <citation type="submission" date="2017-11" db="EMBL/GenBank/DDBJ databases">
        <authorList>
            <person name="Duchaud E."/>
        </authorList>
    </citation>
    <scope>NUCLEOTIDE SEQUENCE [LARGE SCALE GENOMIC DNA]</scope>
    <source>
        <strain evidence="1 2">TNO010</strain>
    </source>
</reference>
<evidence type="ECO:0000313" key="1">
    <source>
        <dbReference type="EMBL" id="SOU88442.1"/>
    </source>
</evidence>
<evidence type="ECO:0000313" key="2">
    <source>
        <dbReference type="Proteomes" id="UP000490060"/>
    </source>
</evidence>
<dbReference type="EMBL" id="OENE01000013">
    <property type="protein sequence ID" value="SOU88442.1"/>
    <property type="molecule type" value="Genomic_DNA"/>
</dbReference>
<name>A0A2I2M7C1_9FLAO</name>
<sequence>MQEKSKENKQEKEIVIGDIVTLKTHPLLYDFKIKGDGKLVPPFMIVKEIYIEDKKKKTHSEELGEQIAERIKYTCVFFDDNKTEFKEAILYESMLEKYDKIHIAKLEGVKKGEMVLKDVKCKLLIEETRKYVIPEYSYGKNVFFRTKKFEIFKKSDPVKIQKNTDTVQYIANDSSPDFILCGIKKNENTSDFYQNGDKRKMVSEILYKVKWFNANQMKFSDIYLPRECFTDVQ</sequence>
<dbReference type="RefSeq" id="WP_172505145.1">
    <property type="nucleotide sequence ID" value="NZ_OENE01000013.1"/>
</dbReference>